<evidence type="ECO:0000313" key="1">
    <source>
        <dbReference type="EMBL" id="KAJ7627102.1"/>
    </source>
</evidence>
<dbReference type="AlphaFoldDB" id="A0AAD7BQ42"/>
<dbReference type="Proteomes" id="UP001221142">
    <property type="component" value="Unassembled WGS sequence"/>
</dbReference>
<evidence type="ECO:0000313" key="2">
    <source>
        <dbReference type="Proteomes" id="UP001221142"/>
    </source>
</evidence>
<accession>A0AAD7BQ42</accession>
<gene>
    <name evidence="1" type="ORF">FB45DRAFT_1082241</name>
</gene>
<sequence length="294" mass="32417">MTRAFVAVPAFAAVPTAVDIDKHVHETGVDSLLSSSINFFYHYLEGDNYLAVLHAIKAGFLHAFIECPTGIGRLEKQATARAMHIVHKVLPPYLVYRSIFEAVLPTIEALESYSRLRKYLETSPVLAAALVPLLTFGKRRQCALQYEEEAGSLRGCGNFEQCRRVDRTRSFKSCKACQWCITVPQSARGSTGNPDIASGASLNQWWCATENVAKLRDAIKSGFPDTPIEKVVLCIDFTHLPETYSATLDAGAPDERRSELEEGCRARGFDALYMSAVAGNQWVKLPELSAVEGI</sequence>
<reference evidence="1" key="1">
    <citation type="submission" date="2023-03" db="EMBL/GenBank/DDBJ databases">
        <title>Massive genome expansion in bonnet fungi (Mycena s.s.) driven by repeated elements and novel gene families across ecological guilds.</title>
        <authorList>
            <consortium name="Lawrence Berkeley National Laboratory"/>
            <person name="Harder C.B."/>
            <person name="Miyauchi S."/>
            <person name="Viragh M."/>
            <person name="Kuo A."/>
            <person name="Thoen E."/>
            <person name="Andreopoulos B."/>
            <person name="Lu D."/>
            <person name="Skrede I."/>
            <person name="Drula E."/>
            <person name="Henrissat B."/>
            <person name="Morin E."/>
            <person name="Kohler A."/>
            <person name="Barry K."/>
            <person name="LaButti K."/>
            <person name="Morin E."/>
            <person name="Salamov A."/>
            <person name="Lipzen A."/>
            <person name="Mereny Z."/>
            <person name="Hegedus B."/>
            <person name="Baldrian P."/>
            <person name="Stursova M."/>
            <person name="Weitz H."/>
            <person name="Taylor A."/>
            <person name="Grigoriev I.V."/>
            <person name="Nagy L.G."/>
            <person name="Martin F."/>
            <person name="Kauserud H."/>
        </authorList>
    </citation>
    <scope>NUCLEOTIDE SEQUENCE</scope>
    <source>
        <strain evidence="1">9284</strain>
    </source>
</reference>
<keyword evidence="2" id="KW-1185">Reference proteome</keyword>
<proteinExistence type="predicted"/>
<dbReference type="EMBL" id="JARKIF010000011">
    <property type="protein sequence ID" value="KAJ7627102.1"/>
    <property type="molecule type" value="Genomic_DNA"/>
</dbReference>
<protein>
    <submittedName>
        <fullName evidence="1">Uncharacterized protein</fullName>
    </submittedName>
</protein>
<name>A0AAD7BQ42_9AGAR</name>
<organism evidence="1 2">
    <name type="scientific">Roridomyces roridus</name>
    <dbReference type="NCBI Taxonomy" id="1738132"/>
    <lineage>
        <taxon>Eukaryota</taxon>
        <taxon>Fungi</taxon>
        <taxon>Dikarya</taxon>
        <taxon>Basidiomycota</taxon>
        <taxon>Agaricomycotina</taxon>
        <taxon>Agaricomycetes</taxon>
        <taxon>Agaricomycetidae</taxon>
        <taxon>Agaricales</taxon>
        <taxon>Marasmiineae</taxon>
        <taxon>Mycenaceae</taxon>
        <taxon>Roridomyces</taxon>
    </lineage>
</organism>
<comment type="caution">
    <text evidence="1">The sequence shown here is derived from an EMBL/GenBank/DDBJ whole genome shotgun (WGS) entry which is preliminary data.</text>
</comment>